<accession>A0A0A9KE26</accession>
<dbReference type="EMBL" id="GBRH01283042">
    <property type="protein sequence ID" value="JAD14853.1"/>
    <property type="molecule type" value="Transcribed_RNA"/>
</dbReference>
<name>A0A0A9KE26_ARUDO</name>
<protein>
    <submittedName>
        <fullName evidence="1">Uncharacterized protein</fullName>
    </submittedName>
</protein>
<evidence type="ECO:0000313" key="1">
    <source>
        <dbReference type="EMBL" id="JAD14853.1"/>
    </source>
</evidence>
<reference evidence="1" key="2">
    <citation type="journal article" date="2015" name="Data Brief">
        <title>Shoot transcriptome of the giant reed, Arundo donax.</title>
        <authorList>
            <person name="Barrero R.A."/>
            <person name="Guerrero F.D."/>
            <person name="Moolhuijzen P."/>
            <person name="Goolsby J.A."/>
            <person name="Tidwell J."/>
            <person name="Bellgard S.E."/>
            <person name="Bellgard M.I."/>
        </authorList>
    </citation>
    <scope>NUCLEOTIDE SEQUENCE</scope>
    <source>
        <tissue evidence="1">Shoot tissue taken approximately 20 cm above the soil surface</tissue>
    </source>
</reference>
<reference evidence="1" key="1">
    <citation type="submission" date="2014-09" db="EMBL/GenBank/DDBJ databases">
        <authorList>
            <person name="Magalhaes I.L.F."/>
            <person name="Oliveira U."/>
            <person name="Santos F.R."/>
            <person name="Vidigal T.H.D.A."/>
            <person name="Brescovit A.D."/>
            <person name="Santos A.J."/>
        </authorList>
    </citation>
    <scope>NUCLEOTIDE SEQUENCE</scope>
    <source>
        <tissue evidence="1">Shoot tissue taken approximately 20 cm above the soil surface</tissue>
    </source>
</reference>
<sequence length="78" mass="8863">MTQKLMIAAFHQMTKAKIFLPLLIPSAAKERRSPLGVNNKTTMHCLGWGTCVSWPLKIRFGKVTVTWLLNIIQISRLL</sequence>
<dbReference type="AlphaFoldDB" id="A0A0A9KE26"/>
<organism evidence="1">
    <name type="scientific">Arundo donax</name>
    <name type="common">Giant reed</name>
    <name type="synonym">Donax arundinaceus</name>
    <dbReference type="NCBI Taxonomy" id="35708"/>
    <lineage>
        <taxon>Eukaryota</taxon>
        <taxon>Viridiplantae</taxon>
        <taxon>Streptophyta</taxon>
        <taxon>Embryophyta</taxon>
        <taxon>Tracheophyta</taxon>
        <taxon>Spermatophyta</taxon>
        <taxon>Magnoliopsida</taxon>
        <taxon>Liliopsida</taxon>
        <taxon>Poales</taxon>
        <taxon>Poaceae</taxon>
        <taxon>PACMAD clade</taxon>
        <taxon>Arundinoideae</taxon>
        <taxon>Arundineae</taxon>
        <taxon>Arundo</taxon>
    </lineage>
</organism>
<proteinExistence type="predicted"/>